<evidence type="ECO:0000313" key="2">
    <source>
        <dbReference type="EMBL" id="HGN86352.1"/>
    </source>
</evidence>
<dbReference type="EMBL" id="DTCX01000096">
    <property type="protein sequence ID" value="HGL49312.1"/>
    <property type="molecule type" value="Genomic_DNA"/>
</dbReference>
<sequence length="75" mass="9193">MGEALKRVPWEDFPVKRRPREVWRTGLSWSWKERERVEEVLWRLKRADLVEVALVYLLESYPDLVDELEDLLLPW</sequence>
<proteinExistence type="predicted"/>
<name>A0A7V4A016_9DEIN</name>
<evidence type="ECO:0000313" key="1">
    <source>
        <dbReference type="EMBL" id="HGL49312.1"/>
    </source>
</evidence>
<dbReference type="EMBL" id="DTAB01000530">
    <property type="protein sequence ID" value="HGN86352.1"/>
    <property type="molecule type" value="Genomic_DNA"/>
</dbReference>
<reference evidence="1" key="1">
    <citation type="journal article" date="2020" name="mSystems">
        <title>Genome- and Community-Level Interaction Insights into Carbon Utilization and Element Cycling Functions of Hydrothermarchaeota in Hydrothermal Sediment.</title>
        <authorList>
            <person name="Zhou Z."/>
            <person name="Liu Y."/>
            <person name="Xu W."/>
            <person name="Pan J."/>
            <person name="Luo Z.H."/>
            <person name="Li M."/>
        </authorList>
    </citation>
    <scope>NUCLEOTIDE SEQUENCE [LARGE SCALE GENOMIC DNA]</scope>
    <source>
        <strain evidence="2">SpSt-611</strain>
        <strain evidence="1">SpSt-679</strain>
    </source>
</reference>
<protein>
    <submittedName>
        <fullName evidence="1">Uncharacterized protein</fullName>
    </submittedName>
</protein>
<dbReference type="AlphaFoldDB" id="A0A7V4A016"/>
<comment type="caution">
    <text evidence="1">The sequence shown here is derived from an EMBL/GenBank/DDBJ whole genome shotgun (WGS) entry which is preliminary data.</text>
</comment>
<gene>
    <name evidence="2" type="ORF">ENT80_09385</name>
    <name evidence="1" type="ORF">ENU54_01690</name>
</gene>
<accession>A0A7V4A016</accession>
<organism evidence="1">
    <name type="scientific">Thermus tengchongensis</name>
    <dbReference type="NCBI Taxonomy" id="1214928"/>
    <lineage>
        <taxon>Bacteria</taxon>
        <taxon>Thermotogati</taxon>
        <taxon>Deinococcota</taxon>
        <taxon>Deinococci</taxon>
        <taxon>Thermales</taxon>
        <taxon>Thermaceae</taxon>
        <taxon>Thermus</taxon>
    </lineage>
</organism>